<gene>
    <name evidence="1" type="ORF">ABWT76_004808</name>
</gene>
<proteinExistence type="predicted"/>
<dbReference type="RefSeq" id="WP_354635068.1">
    <property type="nucleotide sequence ID" value="NZ_CP159837.1"/>
</dbReference>
<reference evidence="1" key="1">
    <citation type="submission" date="2024-07" db="EMBL/GenBank/DDBJ databases">
        <authorList>
            <person name="Kim Y.J."/>
            <person name="Jeong J.Y."/>
        </authorList>
    </citation>
    <scope>NUCLEOTIDE SEQUENCE</scope>
    <source>
        <strain evidence="1">GIHE-MW2</strain>
    </source>
</reference>
<evidence type="ECO:0000313" key="1">
    <source>
        <dbReference type="EMBL" id="XCM36075.1"/>
    </source>
</evidence>
<sequence>MTIERSPTLSAPDLTPGRSPEYRQLIRILADLNKSPVFRFALMNVLKIDSSGRSL</sequence>
<dbReference type="AlphaFoldDB" id="A0AAU8JC08"/>
<accession>A0AAU8JC08</accession>
<dbReference type="EMBL" id="CP159837">
    <property type="protein sequence ID" value="XCM36075.1"/>
    <property type="molecule type" value="Genomic_DNA"/>
</dbReference>
<protein>
    <submittedName>
        <fullName evidence="1">Uncharacterized protein</fullName>
    </submittedName>
</protein>
<organism evidence="1">
    <name type="scientific">Planktothricoides raciborskii GIHE-MW2</name>
    <dbReference type="NCBI Taxonomy" id="2792601"/>
    <lineage>
        <taxon>Bacteria</taxon>
        <taxon>Bacillati</taxon>
        <taxon>Cyanobacteriota</taxon>
        <taxon>Cyanophyceae</taxon>
        <taxon>Oscillatoriophycideae</taxon>
        <taxon>Oscillatoriales</taxon>
        <taxon>Oscillatoriaceae</taxon>
        <taxon>Planktothricoides</taxon>
    </lineage>
</organism>
<name>A0AAU8JC08_9CYAN</name>